<organism evidence="1 2">
    <name type="scientific">Reticulomyxa filosa</name>
    <dbReference type="NCBI Taxonomy" id="46433"/>
    <lineage>
        <taxon>Eukaryota</taxon>
        <taxon>Sar</taxon>
        <taxon>Rhizaria</taxon>
        <taxon>Retaria</taxon>
        <taxon>Foraminifera</taxon>
        <taxon>Monothalamids</taxon>
        <taxon>Reticulomyxidae</taxon>
        <taxon>Reticulomyxa</taxon>
    </lineage>
</organism>
<dbReference type="OrthoDB" id="409189at2759"/>
<dbReference type="OMA" id="PWCAFRA"/>
<dbReference type="Proteomes" id="UP000023152">
    <property type="component" value="Unassembled WGS sequence"/>
</dbReference>
<keyword evidence="2" id="KW-1185">Reference proteome</keyword>
<accession>X6P0P8</accession>
<evidence type="ECO:0000313" key="2">
    <source>
        <dbReference type="Proteomes" id="UP000023152"/>
    </source>
</evidence>
<dbReference type="Pfam" id="PF16690">
    <property type="entry name" value="MMACHC"/>
    <property type="match status" value="1"/>
</dbReference>
<name>X6P0P8_RETFI</name>
<dbReference type="EMBL" id="ASPP01004759">
    <property type="protein sequence ID" value="ETO31708.1"/>
    <property type="molecule type" value="Genomic_DNA"/>
</dbReference>
<evidence type="ECO:0000313" key="1">
    <source>
        <dbReference type="EMBL" id="ETO31708.1"/>
    </source>
</evidence>
<gene>
    <name evidence="1" type="ORF">RFI_05414</name>
</gene>
<dbReference type="InterPro" id="IPR032037">
    <property type="entry name" value="MMACHC"/>
</dbReference>
<dbReference type="AlphaFoldDB" id="X6P0P8"/>
<sequence length="294" mass="34797">MAKMDNSNETSIDSEQVFGKLFGKLSEELQNVGLDIIEQFPMRDYNKYPKIEQNSLQIKKLPEKFRNISDMSDSTGILIGNSRHLWKPFLKYFQTHPDLQSIEHPLDVYVTQMVRQCCDHVLNNDLKKDRIGFEIYYSYEMSKDRLISFQTVAHVSKNSFFYNTPHLCLHPIYGPWIAFRALVLLDHKYQDNNLKDVKSVARFEDLNQMLSNNLLSKDLTLETIDKQIQEKMNLALNCNNPKSDVNCVGNKRKWKLWLNVRDECSKYFKWHAHRYDQSQLLYHYTGDKKYLFTS</sequence>
<proteinExistence type="predicted"/>
<protein>
    <submittedName>
        <fullName evidence="1">Uncharacterized protein</fullName>
    </submittedName>
</protein>
<comment type="caution">
    <text evidence="1">The sequence shown here is derived from an EMBL/GenBank/DDBJ whole genome shotgun (WGS) entry which is preliminary data.</text>
</comment>
<reference evidence="1 2" key="1">
    <citation type="journal article" date="2013" name="Curr. Biol.">
        <title>The Genome of the Foraminiferan Reticulomyxa filosa.</title>
        <authorList>
            <person name="Glockner G."/>
            <person name="Hulsmann N."/>
            <person name="Schleicher M."/>
            <person name="Noegel A.A."/>
            <person name="Eichinger L."/>
            <person name="Gallinger C."/>
            <person name="Pawlowski J."/>
            <person name="Sierra R."/>
            <person name="Euteneuer U."/>
            <person name="Pillet L."/>
            <person name="Moustafa A."/>
            <person name="Platzer M."/>
            <person name="Groth M."/>
            <person name="Szafranski K."/>
            <person name="Schliwa M."/>
        </authorList>
    </citation>
    <scope>NUCLEOTIDE SEQUENCE [LARGE SCALE GENOMIC DNA]</scope>
</reference>